<keyword evidence="3" id="KW-1185">Reference proteome</keyword>
<dbReference type="InterPro" id="IPR016024">
    <property type="entry name" value="ARM-type_fold"/>
</dbReference>
<dbReference type="RefSeq" id="WP_185789135.1">
    <property type="nucleotide sequence ID" value="NZ_JACLCP010000002.1"/>
</dbReference>
<proteinExistence type="predicted"/>
<dbReference type="InterPro" id="IPR011989">
    <property type="entry name" value="ARM-like"/>
</dbReference>
<dbReference type="AlphaFoldDB" id="A0A842IRR7"/>
<gene>
    <name evidence="2" type="ORF">H7F21_10055</name>
</gene>
<accession>A0A842IRR7</accession>
<evidence type="ECO:0000313" key="3">
    <source>
        <dbReference type="Proteomes" id="UP000533900"/>
    </source>
</evidence>
<dbReference type="SUPFAM" id="SSF48371">
    <property type="entry name" value="ARM repeat"/>
    <property type="match status" value="1"/>
</dbReference>
<dbReference type="Pfam" id="PF13490">
    <property type="entry name" value="zf-HC2"/>
    <property type="match status" value="1"/>
</dbReference>
<dbReference type="Proteomes" id="UP000533900">
    <property type="component" value="Unassembled WGS sequence"/>
</dbReference>
<dbReference type="InterPro" id="IPR027383">
    <property type="entry name" value="Znf_put"/>
</dbReference>
<reference evidence="2" key="1">
    <citation type="submission" date="2020-08" db="EMBL/GenBank/DDBJ databases">
        <title>Winogradskyella ouciana sp. nov., isolated from the hadal seawater of the Mariana Trench.</title>
        <authorList>
            <person name="He X."/>
        </authorList>
    </citation>
    <scope>NUCLEOTIDE SEQUENCE [LARGE SCALE GENOMIC DNA]</scope>
    <source>
        <strain evidence="2">KCTC 52348</strain>
    </source>
</reference>
<protein>
    <submittedName>
        <fullName evidence="2">Zf-HC2 domain-containing protein</fullName>
    </submittedName>
</protein>
<feature type="domain" description="Putative zinc-finger" evidence="1">
    <location>
        <begin position="3"/>
        <end position="36"/>
    </location>
</feature>
<evidence type="ECO:0000313" key="2">
    <source>
        <dbReference type="EMBL" id="MBC2845435.1"/>
    </source>
</evidence>
<organism evidence="2 3">
    <name type="scientific">Winogradskyella flava</name>
    <dbReference type="NCBI Taxonomy" id="1884876"/>
    <lineage>
        <taxon>Bacteria</taxon>
        <taxon>Pseudomonadati</taxon>
        <taxon>Bacteroidota</taxon>
        <taxon>Flavobacteriia</taxon>
        <taxon>Flavobacteriales</taxon>
        <taxon>Flavobacteriaceae</taxon>
        <taxon>Winogradskyella</taxon>
    </lineage>
</organism>
<name>A0A842IRR7_9FLAO</name>
<evidence type="ECO:0000259" key="1">
    <source>
        <dbReference type="Pfam" id="PF13490"/>
    </source>
</evidence>
<dbReference type="Gene3D" id="1.25.10.10">
    <property type="entry name" value="Leucine-rich Repeat Variant"/>
    <property type="match status" value="1"/>
</dbReference>
<sequence>MNCKEIKYLITYYQDNNLDYVSKTLVEEHIKSCSSCTQIHQEFIYLIDTINQIQEELPDNDLELAFNDMLAKEKEVLKISKSRVLKPKNKLLKSILKVAAALLLMISSYLFGSYKRNTSQINEIAILRQEKTKMLTIATLSLMENESASKRIQAVKYSQELENPDDEILNALINEMLYDKLVNVRLAAARALERFSENNMVKNAYIQALRTEENTSMQIELIEILAYIKEMRAIPKMKELLNDENTPIFIKDQLKSELKNLI</sequence>
<dbReference type="EMBL" id="JACLCP010000002">
    <property type="protein sequence ID" value="MBC2845435.1"/>
    <property type="molecule type" value="Genomic_DNA"/>
</dbReference>
<comment type="caution">
    <text evidence="2">The sequence shown here is derived from an EMBL/GenBank/DDBJ whole genome shotgun (WGS) entry which is preliminary data.</text>
</comment>